<evidence type="ECO:0000313" key="2">
    <source>
        <dbReference type="Proteomes" id="UP000309061"/>
    </source>
</evidence>
<keyword evidence="2" id="KW-1185">Reference proteome</keyword>
<accession>A0A6B8KE92</accession>
<dbReference type="EMBL" id="CP046052">
    <property type="protein sequence ID" value="QGM46586.1"/>
    <property type="molecule type" value="Genomic_DNA"/>
</dbReference>
<gene>
    <name evidence="1" type="ORF">H2LOC_013265</name>
</gene>
<dbReference type="OrthoDB" id="7859745at2"/>
<name>A0A6B8KE92_9HYPH</name>
<sequence length="71" mass="8158">MSSEWVKLTPQGKPNQIVYVNLNRASSIWSFEGGAEIWFRADSGDEGYARVRETPDEIIAKRKERRSAERS</sequence>
<protein>
    <submittedName>
        <fullName evidence="1">Uncharacterized protein</fullName>
    </submittedName>
</protein>
<dbReference type="AlphaFoldDB" id="A0A6B8KE92"/>
<dbReference type="KEGG" id="mhey:H2LOC_013265"/>
<dbReference type="Proteomes" id="UP000309061">
    <property type="component" value="Chromosome"/>
</dbReference>
<organism evidence="1 2">
    <name type="scientific">Methylocystis heyeri</name>
    <dbReference type="NCBI Taxonomy" id="391905"/>
    <lineage>
        <taxon>Bacteria</taxon>
        <taxon>Pseudomonadati</taxon>
        <taxon>Pseudomonadota</taxon>
        <taxon>Alphaproteobacteria</taxon>
        <taxon>Hyphomicrobiales</taxon>
        <taxon>Methylocystaceae</taxon>
        <taxon>Methylocystis</taxon>
    </lineage>
</organism>
<reference evidence="1 2" key="1">
    <citation type="submission" date="2019-11" db="EMBL/GenBank/DDBJ databases">
        <title>The genome sequence of Methylocystis heyeri.</title>
        <authorList>
            <person name="Oshkin I.Y."/>
            <person name="Miroshnikov K."/>
            <person name="Dedysh S.N."/>
        </authorList>
    </citation>
    <scope>NUCLEOTIDE SEQUENCE [LARGE SCALE GENOMIC DNA]</scope>
    <source>
        <strain evidence="1 2">H2</strain>
    </source>
</reference>
<dbReference type="RefSeq" id="WP_136496815.1">
    <property type="nucleotide sequence ID" value="NZ_CP046052.1"/>
</dbReference>
<evidence type="ECO:0000313" key="1">
    <source>
        <dbReference type="EMBL" id="QGM46586.1"/>
    </source>
</evidence>
<proteinExistence type="predicted"/>